<evidence type="ECO:0000256" key="2">
    <source>
        <dbReference type="ARBA" id="ARBA00022729"/>
    </source>
</evidence>
<dbReference type="CDD" id="cd13585">
    <property type="entry name" value="PBP2_TMBP_like"/>
    <property type="match status" value="1"/>
</dbReference>
<sequence length="439" mass="47498">MLEGQAMTMDGTRLGRRGFLGMGLAAGVITLTACGSDNKTATASGDAEAADLVMTVWGGENDKTTYQKRIDLVTRKYPKLKITLQLIPNDGYAQKVQTMIAGGKGPDIMQVAESVNVYSSKNQIQPLDDLASKAGLDLQKRFGSIGKLYSYQDKVYAIPDRSGAMIVFYNKALFAAKGVKAPSADWTWDDALSAFKELTVPGKQWGYAGSGWWAQWWSFVYQNGGKIIDDSGKPAVASDEVVEALQWAGDLIFKHGVVPTQKDYANMGADVGGDQAFANGKVAVNTTGFWGIGGLTKSKIEWDIAPLWKGKQQAVTAFGSGLAISRTAKNPQAAFKAIDFLTSPDAQQQIIATGQDVPANLDVQKSDAFLKPSWMTKPVNLNVFGESSGFVYRAPFIPQWNELQKAFDDGLADFWLGKQDARTALTAIQKQLESIVKSS</sequence>
<keyword evidence="6" id="KW-0813">Transport</keyword>
<keyword evidence="1" id="KW-1003">Cell membrane</keyword>
<keyword evidence="7" id="KW-1185">Reference proteome</keyword>
<evidence type="ECO:0000256" key="4">
    <source>
        <dbReference type="ARBA" id="ARBA00023139"/>
    </source>
</evidence>
<evidence type="ECO:0000256" key="3">
    <source>
        <dbReference type="ARBA" id="ARBA00023136"/>
    </source>
</evidence>
<dbReference type="InterPro" id="IPR006059">
    <property type="entry name" value="SBP"/>
</dbReference>
<keyword evidence="5" id="KW-0449">Lipoprotein</keyword>
<dbReference type="PANTHER" id="PTHR43649">
    <property type="entry name" value="ARABINOSE-BINDING PROTEIN-RELATED"/>
    <property type="match status" value="1"/>
</dbReference>
<protein>
    <submittedName>
        <fullName evidence="6">Multiple sugar transport system substrate-binding protein</fullName>
    </submittedName>
</protein>
<evidence type="ECO:0000313" key="6">
    <source>
        <dbReference type="EMBL" id="MBP2354797.1"/>
    </source>
</evidence>
<evidence type="ECO:0000256" key="1">
    <source>
        <dbReference type="ARBA" id="ARBA00022475"/>
    </source>
</evidence>
<keyword evidence="2" id="KW-0732">Signal</keyword>
<evidence type="ECO:0000313" key="7">
    <source>
        <dbReference type="Proteomes" id="UP000755585"/>
    </source>
</evidence>
<dbReference type="SUPFAM" id="SSF53850">
    <property type="entry name" value="Periplasmic binding protein-like II"/>
    <property type="match status" value="1"/>
</dbReference>
<dbReference type="InterPro" id="IPR006311">
    <property type="entry name" value="TAT_signal"/>
</dbReference>
<accession>A0ABS4UT34</accession>
<evidence type="ECO:0000256" key="5">
    <source>
        <dbReference type="ARBA" id="ARBA00023288"/>
    </source>
</evidence>
<organism evidence="6 7">
    <name type="scientific">Kribbella aluminosa</name>
    <dbReference type="NCBI Taxonomy" id="416017"/>
    <lineage>
        <taxon>Bacteria</taxon>
        <taxon>Bacillati</taxon>
        <taxon>Actinomycetota</taxon>
        <taxon>Actinomycetes</taxon>
        <taxon>Propionibacteriales</taxon>
        <taxon>Kribbellaceae</taxon>
        <taxon>Kribbella</taxon>
    </lineage>
</organism>
<dbReference type="PANTHER" id="PTHR43649:SF33">
    <property type="entry name" value="POLYGALACTURONAN_RHAMNOGALACTURONAN-BINDING PROTEIN YTCQ"/>
    <property type="match status" value="1"/>
</dbReference>
<dbReference type="RefSeq" id="WP_245359559.1">
    <property type="nucleotide sequence ID" value="NZ_BAAAVU010000008.1"/>
</dbReference>
<name>A0ABS4UT34_9ACTN</name>
<dbReference type="EMBL" id="JAGINT010000002">
    <property type="protein sequence ID" value="MBP2354797.1"/>
    <property type="molecule type" value="Genomic_DNA"/>
</dbReference>
<comment type="caution">
    <text evidence="6">The sequence shown here is derived from an EMBL/GenBank/DDBJ whole genome shotgun (WGS) entry which is preliminary data.</text>
</comment>
<dbReference type="Proteomes" id="UP000755585">
    <property type="component" value="Unassembled WGS sequence"/>
</dbReference>
<reference evidence="6 7" key="1">
    <citation type="submission" date="2021-03" db="EMBL/GenBank/DDBJ databases">
        <title>Sequencing the genomes of 1000 actinobacteria strains.</title>
        <authorList>
            <person name="Klenk H.-P."/>
        </authorList>
    </citation>
    <scope>NUCLEOTIDE SEQUENCE [LARGE SCALE GENOMIC DNA]</scope>
    <source>
        <strain evidence="6 7">DSM 18824</strain>
    </source>
</reference>
<proteinExistence type="predicted"/>
<dbReference type="Pfam" id="PF01547">
    <property type="entry name" value="SBP_bac_1"/>
    <property type="match status" value="1"/>
</dbReference>
<dbReference type="PROSITE" id="PS51318">
    <property type="entry name" value="TAT"/>
    <property type="match status" value="1"/>
</dbReference>
<keyword evidence="6" id="KW-0762">Sugar transport</keyword>
<gene>
    <name evidence="6" type="ORF">JOF29_005907</name>
</gene>
<dbReference type="Gene3D" id="3.40.190.10">
    <property type="entry name" value="Periplasmic binding protein-like II"/>
    <property type="match status" value="1"/>
</dbReference>
<dbReference type="InterPro" id="IPR050490">
    <property type="entry name" value="Bact_solute-bd_prot1"/>
</dbReference>
<keyword evidence="4" id="KW-0564">Palmitate</keyword>
<keyword evidence="3" id="KW-0472">Membrane</keyword>